<dbReference type="STRING" id="341036.SAMN05660649_00190"/>
<dbReference type="Proteomes" id="UP000199337">
    <property type="component" value="Unassembled WGS sequence"/>
</dbReference>
<dbReference type="OrthoDB" id="1924973at2"/>
<name>A0A1I2MVH3_9FIRM</name>
<sequence length="67" mass="7024">MDIAALSILKNQAQLRQDVGIAVLKKAMGTAEQGGSLINRMLDKAAEGKAAAQIMQSHLGSNINTFA</sequence>
<reference evidence="2" key="1">
    <citation type="submission" date="2016-10" db="EMBL/GenBank/DDBJ databases">
        <authorList>
            <person name="Varghese N."/>
            <person name="Submissions S."/>
        </authorList>
    </citation>
    <scope>NUCLEOTIDE SEQUENCE [LARGE SCALE GENOMIC DNA]</scope>
    <source>
        <strain evidence="2">DSM 17038</strain>
    </source>
</reference>
<evidence type="ECO:0000313" key="1">
    <source>
        <dbReference type="EMBL" id="SFF95575.1"/>
    </source>
</evidence>
<keyword evidence="2" id="KW-1185">Reference proteome</keyword>
<dbReference type="EMBL" id="FOOX01000001">
    <property type="protein sequence ID" value="SFF95575.1"/>
    <property type="molecule type" value="Genomic_DNA"/>
</dbReference>
<accession>A0A1I2MVH3</accession>
<organism evidence="1 2">
    <name type="scientific">Desulfotruncus arcticus DSM 17038</name>
    <dbReference type="NCBI Taxonomy" id="1121424"/>
    <lineage>
        <taxon>Bacteria</taxon>
        <taxon>Bacillati</taxon>
        <taxon>Bacillota</taxon>
        <taxon>Clostridia</taxon>
        <taxon>Eubacteriales</taxon>
        <taxon>Desulfallaceae</taxon>
        <taxon>Desulfotruncus</taxon>
    </lineage>
</organism>
<evidence type="ECO:0000313" key="2">
    <source>
        <dbReference type="Proteomes" id="UP000199337"/>
    </source>
</evidence>
<protein>
    <submittedName>
        <fullName evidence="1">Putative motility protein</fullName>
    </submittedName>
</protein>
<dbReference type="Pfam" id="PF14070">
    <property type="entry name" value="YjfB_motility"/>
    <property type="match status" value="1"/>
</dbReference>
<dbReference type="RefSeq" id="WP_092467795.1">
    <property type="nucleotide sequence ID" value="NZ_FOOX01000001.1"/>
</dbReference>
<proteinExistence type="predicted"/>
<dbReference type="AlphaFoldDB" id="A0A1I2MVH3"/>
<gene>
    <name evidence="1" type="ORF">SAMN05660649_00190</name>
</gene>
<dbReference type="InterPro" id="IPR025906">
    <property type="entry name" value="YjfB_motility"/>
</dbReference>